<evidence type="ECO:0000256" key="3">
    <source>
        <dbReference type="ARBA" id="ARBA00022840"/>
    </source>
</evidence>
<comment type="caution">
    <text evidence="9">Lacks conserved residue(s) required for the propagation of feature annotation.</text>
</comment>
<dbReference type="GO" id="GO:0016459">
    <property type="term" value="C:myosin complex"/>
    <property type="evidence" value="ECO:0007669"/>
    <property type="project" value="UniProtKB-KW"/>
</dbReference>
<dbReference type="CDD" id="cd15475">
    <property type="entry name" value="MyosinXI_CBD"/>
    <property type="match status" value="1"/>
</dbReference>
<evidence type="ECO:0000256" key="10">
    <source>
        <dbReference type="SAM" id="Coils"/>
    </source>
</evidence>
<dbReference type="GO" id="GO:0005516">
    <property type="term" value="F:calmodulin binding"/>
    <property type="evidence" value="ECO:0007669"/>
    <property type="project" value="UniProtKB-KW"/>
</dbReference>
<keyword evidence="4" id="KW-0112">Calmodulin-binding</keyword>
<dbReference type="EnsemblPlants" id="QL06p022241:mrna">
    <property type="protein sequence ID" value="QL06p022241:mrna"/>
    <property type="gene ID" value="QL06p022241"/>
</dbReference>
<evidence type="ECO:0000259" key="11">
    <source>
        <dbReference type="PROSITE" id="PS51126"/>
    </source>
</evidence>
<dbReference type="Pfam" id="PF13966">
    <property type="entry name" value="zf-RVT"/>
    <property type="match status" value="1"/>
</dbReference>
<dbReference type="GO" id="GO:0030048">
    <property type="term" value="P:actin filament-based movement"/>
    <property type="evidence" value="ECO:0007669"/>
    <property type="project" value="UniProtKB-ARBA"/>
</dbReference>
<dbReference type="InterPro" id="IPR001609">
    <property type="entry name" value="Myosin_head_motor_dom-like"/>
</dbReference>
<dbReference type="InParanoid" id="A0A7N2LXW7"/>
<evidence type="ECO:0000313" key="13">
    <source>
        <dbReference type="EnsemblPlants" id="QL06p022241:mrna"/>
    </source>
</evidence>
<feature type="domain" description="Myosin motor" evidence="12">
    <location>
        <begin position="1"/>
        <end position="499"/>
    </location>
</feature>
<dbReference type="FunFam" id="1.20.120.720:FF:000011">
    <property type="entry name" value="Myosin 2"/>
    <property type="match status" value="1"/>
</dbReference>
<dbReference type="PROSITE" id="PS51456">
    <property type="entry name" value="MYOSIN_MOTOR"/>
    <property type="match status" value="1"/>
</dbReference>
<dbReference type="GO" id="GO:0051015">
    <property type="term" value="F:actin filament binding"/>
    <property type="evidence" value="ECO:0007669"/>
    <property type="project" value="TreeGrafter"/>
</dbReference>
<keyword evidence="7" id="KW-0505">Motor protein</keyword>
<evidence type="ECO:0000256" key="5">
    <source>
        <dbReference type="ARBA" id="ARBA00023054"/>
    </source>
</evidence>
<proteinExistence type="inferred from homology"/>
<evidence type="ECO:0000256" key="1">
    <source>
        <dbReference type="ARBA" id="ARBA00022737"/>
    </source>
</evidence>
<dbReference type="InterPro" id="IPR036961">
    <property type="entry name" value="Kinesin_motor_dom_sf"/>
</dbReference>
<feature type="coiled-coil region" evidence="10">
    <location>
        <begin position="966"/>
        <end position="1137"/>
    </location>
</feature>
<protein>
    <recommendedName>
        <fullName evidence="15">Myosin XI</fullName>
    </recommendedName>
</protein>
<keyword evidence="6 9" id="KW-0518">Myosin</keyword>
<dbReference type="Pfam" id="PF00612">
    <property type="entry name" value="IQ"/>
    <property type="match status" value="4"/>
</dbReference>
<dbReference type="GO" id="GO:0007015">
    <property type="term" value="P:actin filament organization"/>
    <property type="evidence" value="ECO:0007669"/>
    <property type="project" value="InterPro"/>
</dbReference>
<dbReference type="GO" id="GO:0005524">
    <property type="term" value="F:ATP binding"/>
    <property type="evidence" value="ECO:0007669"/>
    <property type="project" value="UniProtKB-KW"/>
</dbReference>
<dbReference type="InterPro" id="IPR027417">
    <property type="entry name" value="P-loop_NTPase"/>
</dbReference>
<dbReference type="Gene3D" id="1.10.10.820">
    <property type="match status" value="1"/>
</dbReference>
<dbReference type="Gene3D" id="3.40.850.10">
    <property type="entry name" value="Kinesin motor domain"/>
    <property type="match status" value="1"/>
</dbReference>
<evidence type="ECO:0000256" key="2">
    <source>
        <dbReference type="ARBA" id="ARBA00022741"/>
    </source>
</evidence>
<reference evidence="13 14" key="1">
    <citation type="journal article" date="2016" name="G3 (Bethesda)">
        <title>First Draft Assembly and Annotation of the Genome of a California Endemic Oak Quercus lobata Nee (Fagaceae).</title>
        <authorList>
            <person name="Sork V.L."/>
            <person name="Fitz-Gibbon S.T."/>
            <person name="Puiu D."/>
            <person name="Crepeau M."/>
            <person name="Gugger P.F."/>
            <person name="Sherman R."/>
            <person name="Stevens K."/>
            <person name="Langley C.H."/>
            <person name="Pellegrini M."/>
            <person name="Salzberg S.L."/>
        </authorList>
    </citation>
    <scope>NUCLEOTIDE SEQUENCE [LARGE SCALE GENOMIC DNA]</scope>
    <source>
        <strain evidence="13 14">cv. SW786</strain>
    </source>
</reference>
<dbReference type="PROSITE" id="PS50096">
    <property type="entry name" value="IQ"/>
    <property type="match status" value="4"/>
</dbReference>
<dbReference type="PANTHER" id="PTHR13140:SF761">
    <property type="entry name" value="MYOSIN-7"/>
    <property type="match status" value="1"/>
</dbReference>
<name>A0A7N2LXW7_QUELO</name>
<keyword evidence="5 10" id="KW-0175">Coiled coil</keyword>
<dbReference type="SMART" id="SM01132">
    <property type="entry name" value="DIL"/>
    <property type="match status" value="1"/>
</dbReference>
<keyword evidence="3" id="KW-0067">ATP-binding</keyword>
<feature type="region of interest" description="Actin-binding" evidence="9">
    <location>
        <begin position="380"/>
        <end position="402"/>
    </location>
</feature>
<evidence type="ECO:0000259" key="12">
    <source>
        <dbReference type="PROSITE" id="PS51456"/>
    </source>
</evidence>
<evidence type="ECO:0000256" key="8">
    <source>
        <dbReference type="ARBA" id="ARBA00023203"/>
    </source>
</evidence>
<evidence type="ECO:0000256" key="6">
    <source>
        <dbReference type="ARBA" id="ARBA00023123"/>
    </source>
</evidence>
<dbReference type="FunFam" id="1.20.5.190:FF:000018">
    <property type="entry name" value="Myosin XI D"/>
    <property type="match status" value="1"/>
</dbReference>
<sequence length="1585" mass="181300">MMGDLILARQDVEKYKLGNPRTFHYLNQSNCYELDGVDDSKEYLATRRAMDGVGISSDEQDAIFRVVSAILHLGNVEFAKGKEIDSSEPKDDRSRFHLATAAELFMCDEKFLEDSLCKREIVTRDETITKWIDPESAALSRDALAKTVYSRLFDWLVNKINNSIGQDPHSKKLIGVLDIYGFESFKTNRCLTGTLLFSLFTESVKCQLSLCSFEQFCINLTNEKLQQHFNQHVFKMEQEEYTKEEIDWSYIDFIDNQDVLDLLEKKPGGIIALLDEACMFPRSTNETFAQKLYQSFKDHKRFSKPKLSRNDFTICHYAGDVTYQTELFLEKNKDYVVAEHQALLSASKCPFVSGLYPPLAEESSKSSKFSSIGSRFKQQLQALLETLSATEPHYIRCVKPNNLLKPAIFENNNILQQLRCGGVMEAIRISCAGYPTRKTFDDFLCRFGILAPDVLNGSYDEVTACKRLLEKVNLKGYQIGKTKVFLRAGQMAELDGCRSEVLGRSASIIQRRVRSYLGRKTFILLRLSAIQIQALCRGQVARHCYDNMRREAASMRIQKHCRLYLARNAYKNLCSSAVSLQSGVRGMAARNELKFKKQTRAAIIIQFGMEYDSSLPSVLFGESWIMGLLMVLGFGLGDEPKFHLVDWSTVCTPLSSGGLGIRNLRTFNIALLGKWLWRFGGWHSLSRFIMYDIGDGSKVQFWIDRWCGTSSLAVRYPELYRISCSKEASVADLMRSFINSIYSTPVRGIEEDKRYWLPCKSKGFTVSAYYHLLVGHSEQFFPWKSIWKQKIPSRVAFFVWTAALGKCLTIDNLRKRKVCILDWCYMCKCNSESVDHLFLHCPVASELWDMVFGLFGVCWVMPLSVVGLFACWQGRFGRHRNGVIWKVVPLCLMWCIWKERNSRCFEDIERAMPDLKLLFIRTLLEWFSSQCRRYLARLHYLRIKKAAVATQCAWRAKVARRELRKLKMAAKETGALQAAKNKLEKQVEELTWRLQLEKRMRADLEEAKTQENTKLQFALEEIQLQFQEAKTLLIEELEAAKKAAEQAPIVQEVPVIDHEIVNKLTAENEQLKALVNSLEKKIDETERKYEETNKISEERLKQALDAESKIIELKSSMQRLEEKLSDMETEDQVLRHQALSNSPVRKMSEHLAIPTPLENGHHEPQSAAPAKKLGTESFRKSQIERQHESVDALIKCVTQDLGFSEGKPVGAFTIYKCLLHWRSFEAERTSVFDRLIQLIGSAIESQDNNDHMAYWLTNTSTLLFLLQRSLKASSGTAARKPPTPTSLFGRMTQGFRSSSANLSVGPIDIVRHVEAKYPALLFKEQLVAYVEKMYGIIRDNVKKDLSPLLSSCIQAPRMSRGSVLKSSGRSNSNSPQASPWHLIIDSLNRLLCTLKENFVPPVFVQKIFSQIFSYINVQLFNSLLLRRECCTFSNGEYVKSGLAELELWCGQATEEYAGSSWDELKHVRQAVGFLVIHQKSRISYDEIKNDLCPILSVQQLYRICTLYWDDNYNTRSVSQDVISSMRILMTEDSDNDDGNSFLLDDNSSIPFSVDDVSGSLQEKHFTDVKPPACLLENPAFQFLQD</sequence>
<evidence type="ECO:0000256" key="9">
    <source>
        <dbReference type="PROSITE-ProRule" id="PRU00782"/>
    </source>
</evidence>
<dbReference type="Gramene" id="QL06p022241:mrna">
    <property type="protein sequence ID" value="QL06p022241:mrna"/>
    <property type="gene ID" value="QL06p022241"/>
</dbReference>
<dbReference type="InterPro" id="IPR002710">
    <property type="entry name" value="Dilute_dom"/>
</dbReference>
<dbReference type="CDD" id="cd23767">
    <property type="entry name" value="IQCD"/>
    <property type="match status" value="1"/>
</dbReference>
<dbReference type="Gene3D" id="1.20.120.720">
    <property type="entry name" value="Myosin VI head, motor domain, U50 subdomain"/>
    <property type="match status" value="1"/>
</dbReference>
<feature type="domain" description="Dilute" evidence="11">
    <location>
        <begin position="1233"/>
        <end position="1531"/>
    </location>
</feature>
<dbReference type="EMBL" id="LRBV02000006">
    <property type="status" value="NOT_ANNOTATED_CDS"/>
    <property type="molecule type" value="Genomic_DNA"/>
</dbReference>
<accession>A0A7N2LXW7</accession>
<dbReference type="SMART" id="SM00015">
    <property type="entry name" value="IQ"/>
    <property type="match status" value="5"/>
</dbReference>
<comment type="similarity">
    <text evidence="9">Belongs to the TRAFAC class myosin-kinesin ATPase superfamily. Myosin family.</text>
</comment>
<organism evidence="13 14">
    <name type="scientific">Quercus lobata</name>
    <name type="common">Valley oak</name>
    <dbReference type="NCBI Taxonomy" id="97700"/>
    <lineage>
        <taxon>Eukaryota</taxon>
        <taxon>Viridiplantae</taxon>
        <taxon>Streptophyta</taxon>
        <taxon>Embryophyta</taxon>
        <taxon>Tracheophyta</taxon>
        <taxon>Spermatophyta</taxon>
        <taxon>Magnoliopsida</taxon>
        <taxon>eudicotyledons</taxon>
        <taxon>Gunneridae</taxon>
        <taxon>Pentapetalae</taxon>
        <taxon>rosids</taxon>
        <taxon>fabids</taxon>
        <taxon>Fagales</taxon>
        <taxon>Fagaceae</taxon>
        <taxon>Quercus</taxon>
    </lineage>
</organism>
<dbReference type="InterPro" id="IPR026960">
    <property type="entry name" value="RVT-Znf"/>
</dbReference>
<evidence type="ECO:0008006" key="15">
    <source>
        <dbReference type="Google" id="ProtNLM"/>
    </source>
</evidence>
<keyword evidence="8 9" id="KW-0009">Actin-binding</keyword>
<dbReference type="Gene3D" id="1.20.58.530">
    <property type="match status" value="1"/>
</dbReference>
<dbReference type="SUPFAM" id="SSF52540">
    <property type="entry name" value="P-loop containing nucleoside triphosphate hydrolases"/>
    <property type="match status" value="2"/>
</dbReference>
<dbReference type="Gene3D" id="3.30.70.1590">
    <property type="match status" value="1"/>
</dbReference>
<keyword evidence="14" id="KW-1185">Reference proteome</keyword>
<dbReference type="GO" id="GO:0000146">
    <property type="term" value="F:microfilament motor activity"/>
    <property type="evidence" value="ECO:0007669"/>
    <property type="project" value="TreeGrafter"/>
</dbReference>
<dbReference type="InterPro" id="IPR037975">
    <property type="entry name" value="MyosinXI_CBD"/>
</dbReference>
<dbReference type="PRINTS" id="PR00193">
    <property type="entry name" value="MYOSINHEAVY"/>
</dbReference>
<dbReference type="PANTHER" id="PTHR13140">
    <property type="entry name" value="MYOSIN"/>
    <property type="match status" value="1"/>
</dbReference>
<dbReference type="OMA" id="ELFMCDG"/>
<dbReference type="Proteomes" id="UP000594261">
    <property type="component" value="Chromosome 6"/>
</dbReference>
<dbReference type="Pfam" id="PF01843">
    <property type="entry name" value="DIL"/>
    <property type="match status" value="1"/>
</dbReference>
<dbReference type="SMART" id="SM00242">
    <property type="entry name" value="MYSc"/>
    <property type="match status" value="1"/>
</dbReference>
<dbReference type="GO" id="GO:0005737">
    <property type="term" value="C:cytoplasm"/>
    <property type="evidence" value="ECO:0007669"/>
    <property type="project" value="TreeGrafter"/>
</dbReference>
<dbReference type="Gene3D" id="1.20.5.190">
    <property type="match status" value="3"/>
</dbReference>
<evidence type="ECO:0000256" key="7">
    <source>
        <dbReference type="ARBA" id="ARBA00023175"/>
    </source>
</evidence>
<dbReference type="GO" id="GO:0016020">
    <property type="term" value="C:membrane"/>
    <property type="evidence" value="ECO:0007669"/>
    <property type="project" value="TreeGrafter"/>
</dbReference>
<evidence type="ECO:0000256" key="4">
    <source>
        <dbReference type="ARBA" id="ARBA00022860"/>
    </source>
</evidence>
<dbReference type="PROSITE" id="PS51126">
    <property type="entry name" value="DILUTE"/>
    <property type="match status" value="1"/>
</dbReference>
<dbReference type="FunFam" id="1.20.5.190:FF:000001">
    <property type="entry name" value="unconventional myosin-Va"/>
    <property type="match status" value="2"/>
</dbReference>
<dbReference type="FunFam" id="1.20.58.530:FF:000002">
    <property type="entry name" value="Class V myosin"/>
    <property type="match status" value="1"/>
</dbReference>
<keyword evidence="1" id="KW-0677">Repeat</keyword>
<keyword evidence="2" id="KW-0547">Nucleotide-binding</keyword>
<reference evidence="13" key="2">
    <citation type="submission" date="2021-01" db="UniProtKB">
        <authorList>
            <consortium name="EnsemblPlants"/>
        </authorList>
    </citation>
    <scope>IDENTIFICATION</scope>
</reference>
<dbReference type="Pfam" id="PF00063">
    <property type="entry name" value="Myosin_head"/>
    <property type="match status" value="2"/>
</dbReference>
<evidence type="ECO:0000313" key="14">
    <source>
        <dbReference type="Proteomes" id="UP000594261"/>
    </source>
</evidence>
<dbReference type="InterPro" id="IPR000048">
    <property type="entry name" value="IQ_motif_EF-hand-BS"/>
</dbReference>